<dbReference type="KEGG" id="ela:UCREL1_3179"/>
<dbReference type="InterPro" id="IPR053157">
    <property type="entry name" value="Sterol_Uptake_Regulator"/>
</dbReference>
<evidence type="ECO:0000256" key="1">
    <source>
        <dbReference type="SAM" id="MobiDB-lite"/>
    </source>
</evidence>
<proteinExistence type="predicted"/>
<keyword evidence="3" id="KW-1185">Reference proteome</keyword>
<dbReference type="PANTHER" id="PTHR47784:SF5">
    <property type="entry name" value="STEROL UPTAKE CONTROL PROTEIN 2"/>
    <property type="match status" value="1"/>
</dbReference>
<dbReference type="HOGENOM" id="CLU_1194897_0_0_1"/>
<organism evidence="2 3">
    <name type="scientific">Eutypa lata (strain UCR-EL1)</name>
    <name type="common">Grapevine dieback disease fungus</name>
    <name type="synonym">Eutypa armeniacae</name>
    <dbReference type="NCBI Taxonomy" id="1287681"/>
    <lineage>
        <taxon>Eukaryota</taxon>
        <taxon>Fungi</taxon>
        <taxon>Dikarya</taxon>
        <taxon>Ascomycota</taxon>
        <taxon>Pezizomycotina</taxon>
        <taxon>Sordariomycetes</taxon>
        <taxon>Xylariomycetidae</taxon>
        <taxon>Xylariales</taxon>
        <taxon>Diatrypaceae</taxon>
        <taxon>Eutypa</taxon>
    </lineage>
</organism>
<evidence type="ECO:0000313" key="2">
    <source>
        <dbReference type="EMBL" id="EMR69787.1"/>
    </source>
</evidence>
<dbReference type="AlphaFoldDB" id="M7SZP0"/>
<dbReference type="PANTHER" id="PTHR47784">
    <property type="entry name" value="STEROL UPTAKE CONTROL PROTEIN 2"/>
    <property type="match status" value="1"/>
</dbReference>
<gene>
    <name evidence="2" type="ORF">UCREL1_3179</name>
</gene>
<evidence type="ECO:0000313" key="3">
    <source>
        <dbReference type="Proteomes" id="UP000012174"/>
    </source>
</evidence>
<reference evidence="3" key="1">
    <citation type="journal article" date="2013" name="Genome Announc.">
        <title>Draft genome sequence of the grapevine dieback fungus Eutypa lata UCR-EL1.</title>
        <authorList>
            <person name="Blanco-Ulate B."/>
            <person name="Rolshausen P.E."/>
            <person name="Cantu D."/>
        </authorList>
    </citation>
    <scope>NUCLEOTIDE SEQUENCE [LARGE SCALE GENOMIC DNA]</scope>
    <source>
        <strain evidence="3">UCR-EL1</strain>
    </source>
</reference>
<sequence length="232" mass="25467">MAPPAALDFCTIQQRSPASKYAYLNVLAAGGGGPGVDYYPSPALPLPPGSLAQNGAEFELVHHFCTVTVDTLSLREDVRQVWRAVVPREGYQHGFVRDGVLAAAALHRAFLLPANASRRRAYADLAAHHQATGLQGFRSAVAHVTADNWRPVFCFAVLVILYVYALPPGVQRQQQQQRSSSLSPSDLEGADGQAQEEPEEEEMTSHRLQQQRQRLGTPVRAVMELFSVRRVL</sequence>
<protein>
    <submittedName>
        <fullName evidence="2">Putative c6 zinc finger domain-containing protein</fullName>
    </submittedName>
</protein>
<dbReference type="STRING" id="1287681.M7SZP0"/>
<dbReference type="EMBL" id="KB706014">
    <property type="protein sequence ID" value="EMR69787.1"/>
    <property type="molecule type" value="Genomic_DNA"/>
</dbReference>
<dbReference type="OrthoDB" id="5295362at2759"/>
<dbReference type="Proteomes" id="UP000012174">
    <property type="component" value="Unassembled WGS sequence"/>
</dbReference>
<accession>M7SZP0</accession>
<name>M7SZP0_EUTLA</name>
<dbReference type="GO" id="GO:0001228">
    <property type="term" value="F:DNA-binding transcription activator activity, RNA polymerase II-specific"/>
    <property type="evidence" value="ECO:0007669"/>
    <property type="project" value="TreeGrafter"/>
</dbReference>
<feature type="region of interest" description="Disordered" evidence="1">
    <location>
        <begin position="173"/>
        <end position="215"/>
    </location>
</feature>